<dbReference type="PANTHER" id="PTHR33993">
    <property type="entry name" value="GLYOXALASE-RELATED"/>
    <property type="match status" value="1"/>
</dbReference>
<name>A0ABU2NN12_9ACTN</name>
<sequence>MTQTVSARQRRQTPGTPCWASLMVRDLDRSRDFYQGLFGWEFTAGPQQLGPYVRAVLDGREVAGLGETPAGRRFPAAWTPYLASDDADETAGLIRLCGGTVAVGPLDFGDTGRLVVAADPGGAAFGVWQSDEDTGLQVVENAPGTPVWFELLTHTTAGPGAFYPSVFGYGTEPDPDGDEQDRLTLLVGDRPVATVRGTDGARPSAHGPHWKTCFAVRDAEDTVRRARELGGRLVREPHPTPYGVRATVADAEGAEFSVREQPGAAGGAA</sequence>
<comment type="caution">
    <text evidence="2">The sequence shown here is derived from an EMBL/GenBank/DDBJ whole genome shotgun (WGS) entry which is preliminary data.</text>
</comment>
<gene>
    <name evidence="2" type="ORF">RM572_06210</name>
</gene>
<dbReference type="InterPro" id="IPR053863">
    <property type="entry name" value="Glyoxy/Ble-like_N"/>
</dbReference>
<dbReference type="Gene3D" id="3.10.180.10">
    <property type="entry name" value="2,3-Dihydroxybiphenyl 1,2-Dioxygenase, domain 1"/>
    <property type="match status" value="2"/>
</dbReference>
<dbReference type="Proteomes" id="UP001183414">
    <property type="component" value="Unassembled WGS sequence"/>
</dbReference>
<dbReference type="PANTHER" id="PTHR33993:SF10">
    <property type="entry name" value="CONSERVED PROTEIN"/>
    <property type="match status" value="1"/>
</dbReference>
<dbReference type="InterPro" id="IPR041581">
    <property type="entry name" value="Glyoxalase_6"/>
</dbReference>
<accession>A0ABU2NN12</accession>
<dbReference type="Pfam" id="PF18029">
    <property type="entry name" value="Glyoxalase_6"/>
    <property type="match status" value="1"/>
</dbReference>
<dbReference type="InterPro" id="IPR037523">
    <property type="entry name" value="VOC_core"/>
</dbReference>
<dbReference type="InterPro" id="IPR029068">
    <property type="entry name" value="Glyas_Bleomycin-R_OHBP_Dase"/>
</dbReference>
<keyword evidence="3" id="KW-1185">Reference proteome</keyword>
<dbReference type="EMBL" id="JAVREQ010000003">
    <property type="protein sequence ID" value="MDT0378374.1"/>
    <property type="molecule type" value="Genomic_DNA"/>
</dbReference>
<dbReference type="CDD" id="cd07247">
    <property type="entry name" value="SgaA_N_like"/>
    <property type="match status" value="2"/>
</dbReference>
<dbReference type="Pfam" id="PF22677">
    <property type="entry name" value="Ble-like_N"/>
    <property type="match status" value="1"/>
</dbReference>
<evidence type="ECO:0000313" key="3">
    <source>
        <dbReference type="Proteomes" id="UP001183414"/>
    </source>
</evidence>
<dbReference type="RefSeq" id="WP_311672265.1">
    <property type="nucleotide sequence ID" value="NZ_JAVREQ010000003.1"/>
</dbReference>
<dbReference type="SUPFAM" id="SSF54593">
    <property type="entry name" value="Glyoxalase/Bleomycin resistance protein/Dihydroxybiphenyl dioxygenase"/>
    <property type="match status" value="2"/>
</dbReference>
<protein>
    <submittedName>
        <fullName evidence="2">VOC family protein</fullName>
    </submittedName>
</protein>
<proteinExistence type="predicted"/>
<dbReference type="InterPro" id="IPR052164">
    <property type="entry name" value="Anthracycline_SecMetBiosynth"/>
</dbReference>
<dbReference type="PROSITE" id="PS51819">
    <property type="entry name" value="VOC"/>
    <property type="match status" value="2"/>
</dbReference>
<evidence type="ECO:0000313" key="2">
    <source>
        <dbReference type="EMBL" id="MDT0378374.1"/>
    </source>
</evidence>
<feature type="domain" description="VOC" evidence="1">
    <location>
        <begin position="16"/>
        <end position="130"/>
    </location>
</feature>
<organism evidence="2 3">
    <name type="scientific">Streptomyces hazeniae</name>
    <dbReference type="NCBI Taxonomy" id="3075538"/>
    <lineage>
        <taxon>Bacteria</taxon>
        <taxon>Bacillati</taxon>
        <taxon>Actinomycetota</taxon>
        <taxon>Actinomycetes</taxon>
        <taxon>Kitasatosporales</taxon>
        <taxon>Streptomycetaceae</taxon>
        <taxon>Streptomyces</taxon>
    </lineage>
</organism>
<evidence type="ECO:0000259" key="1">
    <source>
        <dbReference type="PROSITE" id="PS51819"/>
    </source>
</evidence>
<reference evidence="3" key="1">
    <citation type="submission" date="2023-07" db="EMBL/GenBank/DDBJ databases">
        <title>30 novel species of actinomycetes from the DSMZ collection.</title>
        <authorList>
            <person name="Nouioui I."/>
        </authorList>
    </citation>
    <scope>NUCLEOTIDE SEQUENCE [LARGE SCALE GENOMIC DNA]</scope>
    <source>
        <strain evidence="3">DSM 42041</strain>
    </source>
</reference>
<feature type="domain" description="VOC" evidence="1">
    <location>
        <begin position="145"/>
        <end position="261"/>
    </location>
</feature>